<keyword evidence="2" id="KW-1185">Reference proteome</keyword>
<accession>A0ABR4HDV0</accession>
<name>A0ABR4HDV0_9EURO</name>
<evidence type="ECO:0000313" key="2">
    <source>
        <dbReference type="Proteomes" id="UP001610335"/>
    </source>
</evidence>
<proteinExistence type="predicted"/>
<dbReference type="InterPro" id="IPR029063">
    <property type="entry name" value="SAM-dependent_MTases_sf"/>
</dbReference>
<dbReference type="Proteomes" id="UP001610335">
    <property type="component" value="Unassembled WGS sequence"/>
</dbReference>
<gene>
    <name evidence="1" type="ORF">BDW59DRAFT_154811</name>
</gene>
<reference evidence="1 2" key="1">
    <citation type="submission" date="2024-07" db="EMBL/GenBank/DDBJ databases">
        <title>Section-level genome sequencing and comparative genomics of Aspergillus sections Usti and Cavernicolus.</title>
        <authorList>
            <consortium name="Lawrence Berkeley National Laboratory"/>
            <person name="Nybo J.L."/>
            <person name="Vesth T.C."/>
            <person name="Theobald S."/>
            <person name="Frisvad J.C."/>
            <person name="Larsen T.O."/>
            <person name="Kjaerboelling I."/>
            <person name="Rothschild-Mancinelli K."/>
            <person name="Lyhne E.K."/>
            <person name="Kogle M.E."/>
            <person name="Barry K."/>
            <person name="Clum A."/>
            <person name="Na H."/>
            <person name="Ledsgaard L."/>
            <person name="Lin J."/>
            <person name="Lipzen A."/>
            <person name="Kuo A."/>
            <person name="Riley R."/>
            <person name="Mondo S."/>
            <person name="LaButti K."/>
            <person name="Haridas S."/>
            <person name="Pangalinan J."/>
            <person name="Salamov A.A."/>
            <person name="Simmons B.A."/>
            <person name="Magnuson J.K."/>
            <person name="Chen J."/>
            <person name="Drula E."/>
            <person name="Henrissat B."/>
            <person name="Wiebenga A."/>
            <person name="Lubbers R.J."/>
            <person name="Gomes A.C."/>
            <person name="Makela M.R."/>
            <person name="Stajich J."/>
            <person name="Grigoriev I.V."/>
            <person name="Mortensen U.H."/>
            <person name="De vries R.P."/>
            <person name="Baker S.E."/>
            <person name="Andersen M.R."/>
        </authorList>
    </citation>
    <scope>NUCLEOTIDE SEQUENCE [LARGE SCALE GENOMIC DNA]</scope>
    <source>
        <strain evidence="1 2">CBS 600.67</strain>
    </source>
</reference>
<sequence length="80" mass="8899">MERLGQQPCVTKLSLLRLIVQGFGRYIQMLSIGSGVERSKREWTELLQTAGLEIRGIWSGGSVMESVIEAVPILIQAWAI</sequence>
<protein>
    <submittedName>
        <fullName evidence="1">Uncharacterized protein</fullName>
    </submittedName>
</protein>
<dbReference type="Gene3D" id="3.40.50.150">
    <property type="entry name" value="Vaccinia Virus protein VP39"/>
    <property type="match status" value="1"/>
</dbReference>
<evidence type="ECO:0000313" key="1">
    <source>
        <dbReference type="EMBL" id="KAL2813480.1"/>
    </source>
</evidence>
<organism evidence="1 2">
    <name type="scientific">Aspergillus cavernicola</name>
    <dbReference type="NCBI Taxonomy" id="176166"/>
    <lineage>
        <taxon>Eukaryota</taxon>
        <taxon>Fungi</taxon>
        <taxon>Dikarya</taxon>
        <taxon>Ascomycota</taxon>
        <taxon>Pezizomycotina</taxon>
        <taxon>Eurotiomycetes</taxon>
        <taxon>Eurotiomycetidae</taxon>
        <taxon>Eurotiales</taxon>
        <taxon>Aspergillaceae</taxon>
        <taxon>Aspergillus</taxon>
        <taxon>Aspergillus subgen. Nidulantes</taxon>
    </lineage>
</organism>
<comment type="caution">
    <text evidence="1">The sequence shown here is derived from an EMBL/GenBank/DDBJ whole genome shotgun (WGS) entry which is preliminary data.</text>
</comment>
<dbReference type="EMBL" id="JBFXLS010000143">
    <property type="protein sequence ID" value="KAL2813480.1"/>
    <property type="molecule type" value="Genomic_DNA"/>
</dbReference>